<evidence type="ECO:0000313" key="3">
    <source>
        <dbReference type="Proteomes" id="UP000306628"/>
    </source>
</evidence>
<comment type="caution">
    <text evidence="2">The sequence shown here is derived from an EMBL/GenBank/DDBJ whole genome shotgun (WGS) entry which is preliminary data.</text>
</comment>
<accession>A0A5S4G1A8</accession>
<gene>
    <name evidence="2" type="ORF">ETD85_43000</name>
</gene>
<organism evidence="2 3">
    <name type="scientific">Nonomuraea zeae</name>
    <dbReference type="NCBI Taxonomy" id="1642303"/>
    <lineage>
        <taxon>Bacteria</taxon>
        <taxon>Bacillati</taxon>
        <taxon>Actinomycetota</taxon>
        <taxon>Actinomycetes</taxon>
        <taxon>Streptosporangiales</taxon>
        <taxon>Streptosporangiaceae</taxon>
        <taxon>Nonomuraea</taxon>
    </lineage>
</organism>
<protein>
    <submittedName>
        <fullName evidence="2">Cyanobactin biosynthesis system PatB/AcyB/McaB family protein</fullName>
    </submittedName>
</protein>
<name>A0A5S4G1A8_9ACTN</name>
<feature type="region of interest" description="Disordered" evidence="1">
    <location>
        <begin position="1"/>
        <end position="26"/>
    </location>
</feature>
<evidence type="ECO:0000256" key="1">
    <source>
        <dbReference type="SAM" id="MobiDB-lite"/>
    </source>
</evidence>
<dbReference type="AlphaFoldDB" id="A0A5S4G1A8"/>
<reference evidence="2 3" key="1">
    <citation type="submission" date="2019-05" db="EMBL/GenBank/DDBJ databases">
        <title>Draft genome sequence of Nonomuraea zeae DSM 100528.</title>
        <authorList>
            <person name="Saricaoglu S."/>
            <person name="Isik K."/>
        </authorList>
    </citation>
    <scope>NUCLEOTIDE SEQUENCE [LARGE SCALE GENOMIC DNA]</scope>
    <source>
        <strain evidence="2 3">DSM 100528</strain>
    </source>
</reference>
<sequence>MSSFPPQVPPVRRDLPTDPYTTIALHPHTPEHLRRVGEWLMYGANVGDPAAYRLPSYEQAKLSAL</sequence>
<keyword evidence="3" id="KW-1185">Reference proteome</keyword>
<dbReference type="EMBL" id="VCKX01000203">
    <property type="protein sequence ID" value="TMR26274.1"/>
    <property type="molecule type" value="Genomic_DNA"/>
</dbReference>
<dbReference type="Proteomes" id="UP000306628">
    <property type="component" value="Unassembled WGS sequence"/>
</dbReference>
<evidence type="ECO:0000313" key="2">
    <source>
        <dbReference type="EMBL" id="TMR26274.1"/>
    </source>
</evidence>
<dbReference type="RefSeq" id="WP_138695603.1">
    <property type="nucleotide sequence ID" value="NZ_JBHSAZ010000049.1"/>
</dbReference>
<dbReference type="OrthoDB" id="466289at2"/>
<proteinExistence type="predicted"/>